<dbReference type="PANTHER" id="PTHR34236">
    <property type="entry name" value="DIMETHYL SULFOXIDE REDUCTASE TRANSCRIPTIONAL ACTIVATOR"/>
    <property type="match status" value="1"/>
</dbReference>
<evidence type="ECO:0000259" key="4">
    <source>
        <dbReference type="Pfam" id="PF24277"/>
    </source>
</evidence>
<organism evidence="6 8">
    <name type="scientific">Halapricum desulfuricans</name>
    <dbReference type="NCBI Taxonomy" id="2841257"/>
    <lineage>
        <taxon>Archaea</taxon>
        <taxon>Methanobacteriati</taxon>
        <taxon>Methanobacteriota</taxon>
        <taxon>Stenosarchaea group</taxon>
        <taxon>Halobacteria</taxon>
        <taxon>Halobacteriales</taxon>
        <taxon>Haloarculaceae</taxon>
        <taxon>Halapricum</taxon>
    </lineage>
</organism>
<dbReference type="EMBL" id="CP064789">
    <property type="protein sequence ID" value="QSG10992.1"/>
    <property type="molecule type" value="Genomic_DNA"/>
</dbReference>
<evidence type="ECO:0000313" key="7">
    <source>
        <dbReference type="Proteomes" id="UP000662973"/>
    </source>
</evidence>
<evidence type="ECO:0000259" key="3">
    <source>
        <dbReference type="Pfam" id="PF04967"/>
    </source>
</evidence>
<protein>
    <submittedName>
        <fullName evidence="6">Transcriptional regulator, contains HTH domain</fullName>
    </submittedName>
</protein>
<dbReference type="RefSeq" id="WP_229110085.1">
    <property type="nucleotide sequence ID" value="NZ_CP064788.1"/>
</dbReference>
<keyword evidence="1" id="KW-0805">Transcription regulation</keyword>
<evidence type="ECO:0000313" key="6">
    <source>
        <dbReference type="EMBL" id="QSG10992.1"/>
    </source>
</evidence>
<dbReference type="AlphaFoldDB" id="A0A897NE89"/>
<reference evidence="6 7" key="1">
    <citation type="submission" date="2020-11" db="EMBL/GenBank/DDBJ databases">
        <title>Carbohydrate-dependent, anaerobic sulfur respiration: A novel catabolism in halophilic archaea.</title>
        <authorList>
            <person name="Sorokin D.Y."/>
            <person name="Messina E."/>
            <person name="Smedile F."/>
            <person name="La Cono V."/>
            <person name="Hallsworth J.E."/>
            <person name="Yakimov M.M."/>
        </authorList>
    </citation>
    <scope>NUCLEOTIDE SEQUENCE</scope>
    <source>
        <strain evidence="6">HSR-Bgl</strain>
        <strain evidence="5 7">HSR12-2</strain>
    </source>
</reference>
<dbReference type="Pfam" id="PF04967">
    <property type="entry name" value="HTH_10"/>
    <property type="match status" value="1"/>
</dbReference>
<dbReference type="EMBL" id="CP064788">
    <property type="protein sequence ID" value="QSG09920.1"/>
    <property type="molecule type" value="Genomic_DNA"/>
</dbReference>
<evidence type="ECO:0000256" key="2">
    <source>
        <dbReference type="ARBA" id="ARBA00023163"/>
    </source>
</evidence>
<evidence type="ECO:0000313" key="5">
    <source>
        <dbReference type="EMBL" id="QSG09920.1"/>
    </source>
</evidence>
<dbReference type="Proteomes" id="UP000662973">
    <property type="component" value="Chromosome"/>
</dbReference>
<dbReference type="InterPro" id="IPR007050">
    <property type="entry name" value="HTH_bacterioopsin"/>
</dbReference>
<gene>
    <name evidence="6" type="ORF">HSBGL_0557</name>
    <name evidence="5" type="ORF">HSR122_2544</name>
</gene>
<evidence type="ECO:0000313" key="8">
    <source>
        <dbReference type="Proteomes" id="UP000663305"/>
    </source>
</evidence>
<accession>A0A897N6B1</accession>
<dbReference type="GeneID" id="68860086"/>
<dbReference type="Proteomes" id="UP000663305">
    <property type="component" value="Chromosome"/>
</dbReference>
<feature type="domain" description="HTH bat-type" evidence="3">
    <location>
        <begin position="155"/>
        <end position="207"/>
    </location>
</feature>
<feature type="domain" description="DmsR-like N-terminal" evidence="4">
    <location>
        <begin position="67"/>
        <end position="137"/>
    </location>
</feature>
<dbReference type="KEGG" id="hds:HSR122_2544"/>
<proteinExistence type="predicted"/>
<sequence length="215" mass="23089">MSGSRTSTEGRRDAAVSESRRALTVELAVEFDADASGCPIAVDCDASAPVEHHVIDDTCHVSCPSSEDGTAVRHRQVHVDGECVCRIVASHGCCPSLQAAADGGLIVRTNPADRATLRAMIEELRGVADVVRIRSLVVDDGETATRSEVVSLQALTEIERETVERAILEGYYDRPRTASFDDLATDLGITSSALSKRLASAESKIMRSLFEDNDE</sequence>
<dbReference type="Pfam" id="PF24277">
    <property type="entry name" value="DmsR_N"/>
    <property type="match status" value="1"/>
</dbReference>
<accession>A0A897NE89</accession>
<dbReference type="PANTHER" id="PTHR34236:SF1">
    <property type="entry name" value="DIMETHYL SULFOXIDE REDUCTASE TRANSCRIPTIONAL ACTIVATOR"/>
    <property type="match status" value="1"/>
</dbReference>
<keyword evidence="7" id="KW-1185">Reference proteome</keyword>
<name>A0A897NE89_9EURY</name>
<dbReference type="InterPro" id="IPR056433">
    <property type="entry name" value="DmsR-like_N"/>
</dbReference>
<keyword evidence="2" id="KW-0804">Transcription</keyword>
<evidence type="ECO:0000256" key="1">
    <source>
        <dbReference type="ARBA" id="ARBA00023015"/>
    </source>
</evidence>